<dbReference type="CDD" id="cd00303">
    <property type="entry name" value="retropepsin_like"/>
    <property type="match status" value="1"/>
</dbReference>
<sequence length="815" mass="93394">MTRAYCKSAFWKERFIAGLPKLFAERVRNSINDEHSNLPYDDLTFGQIIGFINKEYLSLCNDLKLKAKLKTDKMEGRKELGSFCEQYGYERIVPTKYFEKTTGNLYGASGKSLNIQYKLTQAQVCNGDICFKCSFYLVKDLDQEVILGTPFLIQLYPITVTEKGLSSKYLNHDIFLEFTNPPSYRDVNLLKEHSISRIINNINFKKQHIKYLKDDIRFSRVLEQLESKHFKNRISEIDKAIRKEVCSTIPNAFWNRKKHIVTLPYIPDLNENKIPTKSRPIQMNKELLDTCTKEIQDLLEKGLIRPSKSPWSYAAFYVNNHGEIERGAPRLVINYKPLNHVLQWVRYPMPQKKDLLNRLLNAVIFSKFDLKSEFQKIMNDIFNPYKNFSIVYIDDVLIYSDSIEQHLKHLQIFLSVAKRNGLAVSEKKIVLCQTKIKFLGHEIFRGTITPIKRSLEFASKFPDQILDKTSLQRFLGCVNYISDFIPNIRQICEPLYQRLRKTPPAWSDKHTEAVKLVKQSVQTLPCLNIIDPKASLIVETDASDIVLGTLPSLSKTLATNYKNALKPDTVPGSGKLPEINNRKIHYVPKNTIIHVAEFEDEWAKYPSLEECLSRIFPPFLKDDDPFNFLDRKYQVLKEFYFIPQNLFQSRMWHGIMSYTSDLQVIPGSSCLIKIAQISFQNGFNLGGSILELLMRFFQAMFLKVLTSSKTKESISHTTKTSSSNILEPSKSHGFSVGILKSTQPPLIPFPSSVLSVDAKSNEIFAVLAQKAASMAKAESSRGSVPASEVGSDPDPNFEDDNEDDCLGVDVDFFEI</sequence>
<dbReference type="CDD" id="cd01647">
    <property type="entry name" value="RT_LTR"/>
    <property type="match status" value="1"/>
</dbReference>
<dbReference type="Proteomes" id="UP001604336">
    <property type="component" value="Unassembled WGS sequence"/>
</dbReference>
<dbReference type="InterPro" id="IPR000477">
    <property type="entry name" value="RT_dom"/>
</dbReference>
<evidence type="ECO:0000313" key="4">
    <source>
        <dbReference type="EMBL" id="KAL2466561.1"/>
    </source>
</evidence>
<dbReference type="PANTHER" id="PTHR33064:SF37">
    <property type="entry name" value="RIBONUCLEASE H"/>
    <property type="match status" value="1"/>
</dbReference>
<dbReference type="InterPro" id="IPR043128">
    <property type="entry name" value="Rev_trsase/Diguanyl_cyclase"/>
</dbReference>
<name>A0ABD1PRL1_9LAMI</name>
<dbReference type="FunFam" id="3.30.70.270:FF:000003">
    <property type="entry name" value="Transposon Ty3-G Gag-Pol polyprotein"/>
    <property type="match status" value="1"/>
</dbReference>
<protein>
    <submittedName>
        <fullName evidence="4">Enzymatic polyprotein</fullName>
    </submittedName>
</protein>
<feature type="region of interest" description="Disordered" evidence="1">
    <location>
        <begin position="776"/>
        <end position="804"/>
    </location>
</feature>
<evidence type="ECO:0000259" key="3">
    <source>
        <dbReference type="Pfam" id="PF17919"/>
    </source>
</evidence>
<dbReference type="PANTHER" id="PTHR33064">
    <property type="entry name" value="POL PROTEIN"/>
    <property type="match status" value="1"/>
</dbReference>
<organism evidence="4 5">
    <name type="scientific">Abeliophyllum distichum</name>
    <dbReference type="NCBI Taxonomy" id="126358"/>
    <lineage>
        <taxon>Eukaryota</taxon>
        <taxon>Viridiplantae</taxon>
        <taxon>Streptophyta</taxon>
        <taxon>Embryophyta</taxon>
        <taxon>Tracheophyta</taxon>
        <taxon>Spermatophyta</taxon>
        <taxon>Magnoliopsida</taxon>
        <taxon>eudicotyledons</taxon>
        <taxon>Gunneridae</taxon>
        <taxon>Pentapetalae</taxon>
        <taxon>asterids</taxon>
        <taxon>lamiids</taxon>
        <taxon>Lamiales</taxon>
        <taxon>Oleaceae</taxon>
        <taxon>Forsythieae</taxon>
        <taxon>Abeliophyllum</taxon>
    </lineage>
</organism>
<dbReference type="Pfam" id="PF00078">
    <property type="entry name" value="RVT_1"/>
    <property type="match status" value="1"/>
</dbReference>
<proteinExistence type="predicted"/>
<dbReference type="InterPro" id="IPR051320">
    <property type="entry name" value="Viral_Replic_Matur_Polypro"/>
</dbReference>
<feature type="compositionally biased region" description="Acidic residues" evidence="1">
    <location>
        <begin position="795"/>
        <end position="804"/>
    </location>
</feature>
<dbReference type="InterPro" id="IPR043502">
    <property type="entry name" value="DNA/RNA_pol_sf"/>
</dbReference>
<dbReference type="InterPro" id="IPR041577">
    <property type="entry name" value="RT_RNaseH_2"/>
</dbReference>
<accession>A0ABD1PRL1</accession>
<evidence type="ECO:0000259" key="2">
    <source>
        <dbReference type="Pfam" id="PF00078"/>
    </source>
</evidence>
<reference evidence="5" key="1">
    <citation type="submission" date="2024-07" db="EMBL/GenBank/DDBJ databases">
        <title>Two chromosome-level genome assemblies of Korean endemic species Abeliophyllum distichum and Forsythia ovata (Oleaceae).</title>
        <authorList>
            <person name="Jang H."/>
        </authorList>
    </citation>
    <scope>NUCLEOTIDE SEQUENCE [LARGE SCALE GENOMIC DNA]</scope>
</reference>
<evidence type="ECO:0000256" key="1">
    <source>
        <dbReference type="SAM" id="MobiDB-lite"/>
    </source>
</evidence>
<evidence type="ECO:0000313" key="5">
    <source>
        <dbReference type="Proteomes" id="UP001604336"/>
    </source>
</evidence>
<keyword evidence="5" id="KW-1185">Reference proteome</keyword>
<dbReference type="Pfam" id="PF17919">
    <property type="entry name" value="RT_RNaseH_2"/>
    <property type="match status" value="1"/>
</dbReference>
<gene>
    <name evidence="4" type="ORF">Adt_42412</name>
</gene>
<dbReference type="EMBL" id="JBFOLK010000013">
    <property type="protein sequence ID" value="KAL2466561.1"/>
    <property type="molecule type" value="Genomic_DNA"/>
</dbReference>
<feature type="domain" description="Reverse transcriptase" evidence="2">
    <location>
        <begin position="374"/>
        <end position="443"/>
    </location>
</feature>
<dbReference type="Gene3D" id="3.30.70.270">
    <property type="match status" value="3"/>
</dbReference>
<comment type="caution">
    <text evidence="4">The sequence shown here is derived from an EMBL/GenBank/DDBJ whole genome shotgun (WGS) entry which is preliminary data.</text>
</comment>
<dbReference type="Gene3D" id="3.10.10.10">
    <property type="entry name" value="HIV Type 1 Reverse Transcriptase, subunit A, domain 1"/>
    <property type="match status" value="1"/>
</dbReference>
<dbReference type="AlphaFoldDB" id="A0ABD1PRL1"/>
<dbReference type="SUPFAM" id="SSF56672">
    <property type="entry name" value="DNA/RNA polymerases"/>
    <property type="match status" value="1"/>
</dbReference>
<feature type="domain" description="Reverse transcriptase/retrotransposon-derived protein RNase H-like" evidence="3">
    <location>
        <begin position="506"/>
        <end position="549"/>
    </location>
</feature>